<dbReference type="SUPFAM" id="SSF54285">
    <property type="entry name" value="MoaD/ThiS"/>
    <property type="match status" value="1"/>
</dbReference>
<dbReference type="AlphaFoldDB" id="A0A1H9RAZ6"/>
<protein>
    <submittedName>
        <fullName evidence="1">Molybdopterin synthase subunit MoaD</fullName>
    </submittedName>
</protein>
<gene>
    <name evidence="1" type="ORF">SAMN05216199_0915</name>
</gene>
<evidence type="ECO:0000313" key="2">
    <source>
        <dbReference type="Proteomes" id="UP000199019"/>
    </source>
</evidence>
<dbReference type="InterPro" id="IPR016155">
    <property type="entry name" value="Mopterin_synth/thiamin_S_b"/>
</dbReference>
<dbReference type="Proteomes" id="UP000199019">
    <property type="component" value="Unassembled WGS sequence"/>
</dbReference>
<proteinExistence type="predicted"/>
<dbReference type="InterPro" id="IPR003749">
    <property type="entry name" value="ThiS/MoaD-like"/>
</dbReference>
<keyword evidence="2" id="KW-1185">Reference proteome</keyword>
<organism evidence="1 2">
    <name type="scientific">Pedococcus cremeus</name>
    <dbReference type="NCBI Taxonomy" id="587636"/>
    <lineage>
        <taxon>Bacteria</taxon>
        <taxon>Bacillati</taxon>
        <taxon>Actinomycetota</taxon>
        <taxon>Actinomycetes</taxon>
        <taxon>Micrococcales</taxon>
        <taxon>Intrasporangiaceae</taxon>
        <taxon>Pedococcus</taxon>
    </lineage>
</organism>
<dbReference type="Pfam" id="PF02597">
    <property type="entry name" value="ThiS"/>
    <property type="match status" value="1"/>
</dbReference>
<name>A0A1H9RAZ6_9MICO</name>
<dbReference type="PANTHER" id="PTHR38031:SF1">
    <property type="entry name" value="SULFUR CARRIER PROTEIN CYSO"/>
    <property type="match status" value="1"/>
</dbReference>
<accession>A0A1H9RAZ6</accession>
<dbReference type="OrthoDB" id="9156098at2"/>
<dbReference type="InterPro" id="IPR052045">
    <property type="entry name" value="Sulfur_Carrier/Prot_Modifier"/>
</dbReference>
<evidence type="ECO:0000313" key="1">
    <source>
        <dbReference type="EMBL" id="SER69797.1"/>
    </source>
</evidence>
<dbReference type="PANTHER" id="PTHR38031">
    <property type="entry name" value="SULFUR CARRIER PROTEIN SLR0821-RELATED"/>
    <property type="match status" value="1"/>
</dbReference>
<reference evidence="2" key="1">
    <citation type="submission" date="2016-10" db="EMBL/GenBank/DDBJ databases">
        <authorList>
            <person name="Varghese N."/>
            <person name="Submissions S."/>
        </authorList>
    </citation>
    <scope>NUCLEOTIDE SEQUENCE [LARGE SCALE GENOMIC DNA]</scope>
    <source>
        <strain evidence="2">CGMCC 1.6963</strain>
    </source>
</reference>
<dbReference type="STRING" id="587636.SAMN05216199_0915"/>
<sequence length="97" mass="10194">MTGMSARVVIPGVLRDLAGGAHELTVDLTEPVSLGEVLDGAFEPWPILNSRIRDERGDIRRHVNVFVDGADAKRAQGVQTPVGPASTVHVINAVSGG</sequence>
<dbReference type="EMBL" id="FOHB01000001">
    <property type="protein sequence ID" value="SER69797.1"/>
    <property type="molecule type" value="Genomic_DNA"/>
</dbReference>
<dbReference type="Gene3D" id="3.10.20.30">
    <property type="match status" value="1"/>
</dbReference>
<dbReference type="InterPro" id="IPR012675">
    <property type="entry name" value="Beta-grasp_dom_sf"/>
</dbReference>